<evidence type="ECO:0000256" key="3">
    <source>
        <dbReference type="ARBA" id="ARBA00023180"/>
    </source>
</evidence>
<feature type="transmembrane region" description="Helical" evidence="4">
    <location>
        <begin position="20"/>
        <end position="42"/>
    </location>
</feature>
<keyword evidence="6" id="KW-1185">Reference proteome</keyword>
<evidence type="ECO:0000256" key="4">
    <source>
        <dbReference type="SAM" id="Phobius"/>
    </source>
</evidence>
<dbReference type="Gene3D" id="1.10.640.10">
    <property type="entry name" value="Haem peroxidase domain superfamily, animal type"/>
    <property type="match status" value="1"/>
</dbReference>
<dbReference type="CDD" id="cd09822">
    <property type="entry name" value="peroxinectin_like_bacterial"/>
    <property type="match status" value="1"/>
</dbReference>
<keyword evidence="3" id="KW-0325">Glycoprotein</keyword>
<dbReference type="InterPro" id="IPR019791">
    <property type="entry name" value="Haem_peroxidase_animal"/>
</dbReference>
<dbReference type="PANTHER" id="PTHR11475">
    <property type="entry name" value="OXIDASE/PEROXIDASE"/>
    <property type="match status" value="1"/>
</dbReference>
<dbReference type="RefSeq" id="WP_313834605.1">
    <property type="nucleotide sequence ID" value="NZ_JAQOUE010000002.1"/>
</dbReference>
<dbReference type="PROSITE" id="PS50292">
    <property type="entry name" value="PEROXIDASE_3"/>
    <property type="match status" value="1"/>
</dbReference>
<keyword evidence="4" id="KW-1133">Transmembrane helix</keyword>
<proteinExistence type="predicted"/>
<keyword evidence="4" id="KW-0812">Transmembrane</keyword>
<evidence type="ECO:0000256" key="1">
    <source>
        <dbReference type="ARBA" id="ARBA00004613"/>
    </source>
</evidence>
<dbReference type="PANTHER" id="PTHR11475:SF4">
    <property type="entry name" value="CHORION PEROXIDASE"/>
    <property type="match status" value="1"/>
</dbReference>
<dbReference type="Proteomes" id="UP001250932">
    <property type="component" value="Unassembled WGS sequence"/>
</dbReference>
<reference evidence="5 6" key="1">
    <citation type="journal article" date="2023" name="ISME J.">
        <title>Cultivation and genomic characterization of novel and ubiquitous marine nitrite-oxidizing bacteria from the Nitrospirales.</title>
        <authorList>
            <person name="Mueller A.J."/>
            <person name="Daebeler A."/>
            <person name="Herbold C.W."/>
            <person name="Kirkegaard R.H."/>
            <person name="Daims H."/>
        </authorList>
    </citation>
    <scope>NUCLEOTIDE SEQUENCE [LARGE SCALE GENOMIC DNA]</scope>
    <source>
        <strain evidence="5 6">EB</strain>
    </source>
</reference>
<dbReference type="SUPFAM" id="SSF48113">
    <property type="entry name" value="Heme-dependent peroxidases"/>
    <property type="match status" value="1"/>
</dbReference>
<dbReference type="EMBL" id="JAQOUE010000002">
    <property type="protein sequence ID" value="MDT7044019.1"/>
    <property type="molecule type" value="Genomic_DNA"/>
</dbReference>
<evidence type="ECO:0000313" key="6">
    <source>
        <dbReference type="Proteomes" id="UP001250932"/>
    </source>
</evidence>
<dbReference type="Pfam" id="PF03098">
    <property type="entry name" value="An_peroxidase"/>
    <property type="match status" value="1"/>
</dbReference>
<organism evidence="5 6">
    <name type="scientific">Candidatus Nitronereus thalassa</name>
    <dbReference type="NCBI Taxonomy" id="3020898"/>
    <lineage>
        <taxon>Bacteria</taxon>
        <taxon>Pseudomonadati</taxon>
        <taxon>Nitrospirota</taxon>
        <taxon>Nitrospiria</taxon>
        <taxon>Nitrospirales</taxon>
        <taxon>Nitrospiraceae</taxon>
        <taxon>Candidatus Nitronereus</taxon>
    </lineage>
</organism>
<name>A0ABU3KCR8_9BACT</name>
<keyword evidence="5" id="KW-0560">Oxidoreductase</keyword>
<evidence type="ECO:0000313" key="5">
    <source>
        <dbReference type="EMBL" id="MDT7044019.1"/>
    </source>
</evidence>
<sequence length="562" mass="63866">MSINRPTSQSKRFHHHISRWSLMTTCFIFALLGTIPLEGWAIETRTIDGTYNNVQNPEWGSADSQLDRTIDPDYQDDIAQPAEYSRPSPRSISNIVAAQSELRFNDMGATDMVWQWGQFIDHDLDLTTEAHPPEEYDIKIPEGDTYFDPQSSGNEIIPFHRSVYDPNTGTDTSNPRQQLNNITSYLDGSMIYGSDPQRALALRTLDGTGRLKTSKKNLLPFNTDGLPNAGGPDPNLFLAGDIRANEQVGLTTMHTLFVREHNRLAKRIRKRNRHLTGDQIYERARRRVGAFIQVITYNEFIPVLLGPKALSPYGGYNTTVDASAGNIFSTAAYRLGHSMLSPEIFRLKKNGKPIRAGHLALRDAFFAPGLLRQEGGIEPILRGLSRKLAQEVDNYVIDDVRNFLFGKPGEGGLDLVSLNIQRGRDHGLPTYNEARLEYGFTPAADFSQISSDPEIQERLALAYDHQIEMIDVWVGGLAEDHVPGALVGPLFFKILKEQFERFRDGDRFFYKNMYSRYEIKRLENTTLADIIRRNTRIGHEIQDNVFRLSHKKYRKHARDHDD</sequence>
<dbReference type="InterPro" id="IPR037120">
    <property type="entry name" value="Haem_peroxidase_sf_animal"/>
</dbReference>
<dbReference type="PRINTS" id="PR00457">
    <property type="entry name" value="ANPEROXIDASE"/>
</dbReference>
<dbReference type="InterPro" id="IPR010255">
    <property type="entry name" value="Haem_peroxidase_sf"/>
</dbReference>
<protein>
    <submittedName>
        <fullName evidence="5">Peroxidase family protein</fullName>
    </submittedName>
</protein>
<comment type="subcellular location">
    <subcellularLocation>
        <location evidence="1">Secreted</location>
    </subcellularLocation>
</comment>
<keyword evidence="2" id="KW-0964">Secreted</keyword>
<keyword evidence="4" id="KW-0472">Membrane</keyword>
<evidence type="ECO:0000256" key="2">
    <source>
        <dbReference type="ARBA" id="ARBA00022525"/>
    </source>
</evidence>
<accession>A0ABU3KCR8</accession>
<dbReference type="GO" id="GO:0004601">
    <property type="term" value="F:peroxidase activity"/>
    <property type="evidence" value="ECO:0007669"/>
    <property type="project" value="UniProtKB-KW"/>
</dbReference>
<gene>
    <name evidence="5" type="ORF">PPG34_16835</name>
</gene>
<comment type="caution">
    <text evidence="5">The sequence shown here is derived from an EMBL/GenBank/DDBJ whole genome shotgun (WGS) entry which is preliminary data.</text>
</comment>
<keyword evidence="5" id="KW-0575">Peroxidase</keyword>